<feature type="compositionally biased region" description="Basic and acidic residues" evidence="1">
    <location>
        <begin position="297"/>
        <end position="309"/>
    </location>
</feature>
<feature type="region of interest" description="Disordered" evidence="1">
    <location>
        <begin position="283"/>
        <end position="327"/>
    </location>
</feature>
<feature type="compositionally biased region" description="Gly residues" evidence="1">
    <location>
        <begin position="99"/>
        <end position="113"/>
    </location>
</feature>
<dbReference type="EnsemblFungi" id="PTTG_10704-t43_1">
    <property type="protein sequence ID" value="PTTG_10704-t43_1-p1"/>
    <property type="gene ID" value="PTTG_10704"/>
</dbReference>
<feature type="compositionally biased region" description="Basic residues" evidence="1">
    <location>
        <begin position="152"/>
        <end position="173"/>
    </location>
</feature>
<protein>
    <submittedName>
        <fullName evidence="2">Uncharacterized protein</fullName>
    </submittedName>
</protein>
<organism evidence="2 3">
    <name type="scientific">Puccinia triticina (isolate 1-1 / race 1 (BBBD))</name>
    <name type="common">Brown leaf rust fungus</name>
    <dbReference type="NCBI Taxonomy" id="630390"/>
    <lineage>
        <taxon>Eukaryota</taxon>
        <taxon>Fungi</taxon>
        <taxon>Dikarya</taxon>
        <taxon>Basidiomycota</taxon>
        <taxon>Pucciniomycotina</taxon>
        <taxon>Pucciniomycetes</taxon>
        <taxon>Pucciniales</taxon>
        <taxon>Pucciniaceae</taxon>
        <taxon>Puccinia</taxon>
    </lineage>
</organism>
<feature type="compositionally biased region" description="Basic residues" evidence="1">
    <location>
        <begin position="133"/>
        <end position="143"/>
    </location>
</feature>
<feature type="compositionally biased region" description="Low complexity" evidence="1">
    <location>
        <begin position="9"/>
        <end position="21"/>
    </location>
</feature>
<proteinExistence type="predicted"/>
<feature type="compositionally biased region" description="Low complexity" evidence="1">
    <location>
        <begin position="114"/>
        <end position="131"/>
    </location>
</feature>
<name>A0ABL7CLS9_PUCT1</name>
<feature type="region of interest" description="Disordered" evidence="1">
    <location>
        <begin position="1"/>
        <end position="35"/>
    </location>
</feature>
<reference evidence="2" key="2">
    <citation type="submission" date="2025-05" db="UniProtKB">
        <authorList>
            <consortium name="EnsemblFungi"/>
        </authorList>
    </citation>
    <scope>IDENTIFICATION</scope>
    <source>
        <strain evidence="2">isolate 1-1 / race 1 (BBBD)</strain>
    </source>
</reference>
<accession>A0ABL7CLS9</accession>
<feature type="region of interest" description="Disordered" evidence="1">
    <location>
        <begin position="86"/>
        <end position="218"/>
    </location>
</feature>
<reference evidence="2 3" key="1">
    <citation type="journal article" date="2017" name="G3 (Bethesda)">
        <title>Comparative analysis highlights variable genome content of wheat rusts and divergence of the mating loci.</title>
        <authorList>
            <person name="Cuomo C.A."/>
            <person name="Bakkeren G."/>
            <person name="Khalil H.B."/>
            <person name="Panwar V."/>
            <person name="Joly D."/>
            <person name="Linning R."/>
            <person name="Sakthikumar S."/>
            <person name="Song X."/>
            <person name="Adiconis X."/>
            <person name="Fan L."/>
            <person name="Goldberg J.M."/>
            <person name="Levin J.Z."/>
            <person name="Young S."/>
            <person name="Zeng Q."/>
            <person name="Anikster Y."/>
            <person name="Bruce M."/>
            <person name="Wang M."/>
            <person name="Yin C."/>
            <person name="McCallum B."/>
            <person name="Szabo L.J."/>
            <person name="Hulbert S."/>
            <person name="Chen X."/>
            <person name="Fellers J.P."/>
        </authorList>
    </citation>
    <scope>NUCLEOTIDE SEQUENCE</scope>
    <source>
        <strain evidence="3">Isolate 1-1 / race 1 (BBBD)</strain>
    </source>
</reference>
<feature type="compositionally biased region" description="Basic residues" evidence="1">
    <location>
        <begin position="197"/>
        <end position="218"/>
    </location>
</feature>
<dbReference type="Proteomes" id="UP000005240">
    <property type="component" value="Unassembled WGS sequence"/>
</dbReference>
<evidence type="ECO:0000313" key="3">
    <source>
        <dbReference type="Proteomes" id="UP000005240"/>
    </source>
</evidence>
<evidence type="ECO:0000256" key="1">
    <source>
        <dbReference type="SAM" id="MobiDB-lite"/>
    </source>
</evidence>
<keyword evidence="3" id="KW-1185">Reference proteome</keyword>
<sequence length="478" mass="53184">MGCPSVGEPACPARPASPAPATTNHSRTISDPGDDFQAIGQFLGQHSVVGRRALHQSDPVPHPGPAQHRLDGIGLPTHLRCRLAAARPTGVHEQQPQSRGGGRRAGGDGGGRPAGRAARLQLRPGRLAQVPRRPPHTHAHPRRLPPPPQPALHRRRPLLRPARPRHRPPRRQQHQGGQGDRRGRPCGLPDVPSTGHRGCRRRRRPNHPHPRRRRRYRGCLQVSRRHCAQGRPQRLGHHLLRPHRLQRRGAQRAGPFDEQFLHLQVRRAARRPWICVIEEGAQAGPRSAGQQAAGGVRDGRGPAGRRDLHVSGPAPPRPALLSHPRHDRPAAALQVRHLRHPRRLRRRHARQEAARLQLASHRCRQPSSPLPHAHRPACAPNSCPALASCFLKHLSLPLCCIITPTCSTYTHSPILFALACTNLSHTMHLIYFGFPSLCLHTHISFTLIYFAIEYSFRALFHSNGFCGLRGNRAIHNRE</sequence>
<evidence type="ECO:0000313" key="2">
    <source>
        <dbReference type="EnsemblFungi" id="PTTG_10704-t43_1-p1"/>
    </source>
</evidence>